<dbReference type="InterPro" id="IPR032675">
    <property type="entry name" value="LRR_dom_sf"/>
</dbReference>
<dbReference type="PANTHER" id="PTHR45617">
    <property type="entry name" value="LEUCINE RICH REPEAT FAMILY PROTEIN"/>
    <property type="match status" value="1"/>
</dbReference>
<dbReference type="PANTHER" id="PTHR45617:SF169">
    <property type="entry name" value="LRRCT DOMAIN-CONTAINING PROTEIN"/>
    <property type="match status" value="1"/>
</dbReference>
<sequence length="463" mass="52680">MLESVDLSHNALRDIEFLKPIEQMVYILDLSHNFYTNISMSNYYELNSLDLSYNLLRKESAIELNKIPNLMNLFLKGNAFSSMNVLNLTDAPVKHLDLSQNHLSSPLDFTNFTSLTELHLDDNELTTLPVFPKTLEKLYLKNNKFKGDLIFPENNITEVYLNENNGTTKCEDALANMKKDTSQDTNVKVINNTERKPGMYEFSRFCNWDTAVIQSATGHTATNMPELYERTSNQQPRSVEIDLADITTHSVELNNISKLETLDLAENGIRHLNGLKITETPIKELSLKHNLLYSDLDFSNFNSLSRLNLDDNNLTTLPVMPTTLKVLLLNNNHLNGSNVVFPKLKLKEVYLAGNRMAELPKNAFINLENVDTIDLRNSSFTTTSFHVTPSAIKNNLRIAVDTFVLPNVPQPRIEQNLNYNNTAEEKKHPSDLQNTVELQKHDNPYSDSICHILNGPKSPFCFD</sequence>
<evidence type="ECO:0000256" key="2">
    <source>
        <dbReference type="ARBA" id="ARBA00022737"/>
    </source>
</evidence>
<dbReference type="PROSITE" id="PS51450">
    <property type="entry name" value="LRR"/>
    <property type="match status" value="3"/>
</dbReference>
<evidence type="ECO:0000256" key="1">
    <source>
        <dbReference type="ARBA" id="ARBA00022614"/>
    </source>
</evidence>
<dbReference type="InterPro" id="IPR003591">
    <property type="entry name" value="Leu-rich_rpt_typical-subtyp"/>
</dbReference>
<keyword evidence="3" id="KW-1185">Reference proteome</keyword>
<name>A0A7E4W5Z6_PANRE</name>
<accession>A0A7E4W5Z6</accession>
<protein>
    <submittedName>
        <fullName evidence="4">LRRCT domain-containing protein</fullName>
    </submittedName>
</protein>
<evidence type="ECO:0000313" key="3">
    <source>
        <dbReference type="Proteomes" id="UP000492821"/>
    </source>
</evidence>
<dbReference type="Proteomes" id="UP000492821">
    <property type="component" value="Unassembled WGS sequence"/>
</dbReference>
<reference evidence="3" key="1">
    <citation type="journal article" date="2013" name="Genetics">
        <title>The draft genome and transcriptome of Panagrellus redivivus are shaped by the harsh demands of a free-living lifestyle.</title>
        <authorList>
            <person name="Srinivasan J."/>
            <person name="Dillman A.R."/>
            <person name="Macchietto M.G."/>
            <person name="Heikkinen L."/>
            <person name="Lakso M."/>
            <person name="Fracchia K.M."/>
            <person name="Antoshechkin I."/>
            <person name="Mortazavi A."/>
            <person name="Wong G."/>
            <person name="Sternberg P.W."/>
        </authorList>
    </citation>
    <scope>NUCLEOTIDE SEQUENCE [LARGE SCALE GENOMIC DNA]</scope>
    <source>
        <strain evidence="3">MT8872</strain>
    </source>
</reference>
<dbReference type="Gene3D" id="3.80.10.10">
    <property type="entry name" value="Ribonuclease Inhibitor"/>
    <property type="match status" value="3"/>
</dbReference>
<dbReference type="SMART" id="SM00364">
    <property type="entry name" value="LRR_BAC"/>
    <property type="match status" value="4"/>
</dbReference>
<keyword evidence="1" id="KW-0433">Leucine-rich repeat</keyword>
<keyword evidence="2" id="KW-0677">Repeat</keyword>
<reference evidence="4" key="2">
    <citation type="submission" date="2020-10" db="UniProtKB">
        <authorList>
            <consortium name="WormBaseParasite"/>
        </authorList>
    </citation>
    <scope>IDENTIFICATION</scope>
</reference>
<dbReference type="SUPFAM" id="SSF52058">
    <property type="entry name" value="L domain-like"/>
    <property type="match status" value="1"/>
</dbReference>
<organism evidence="3 4">
    <name type="scientific">Panagrellus redivivus</name>
    <name type="common">Microworm</name>
    <dbReference type="NCBI Taxonomy" id="6233"/>
    <lineage>
        <taxon>Eukaryota</taxon>
        <taxon>Metazoa</taxon>
        <taxon>Ecdysozoa</taxon>
        <taxon>Nematoda</taxon>
        <taxon>Chromadorea</taxon>
        <taxon>Rhabditida</taxon>
        <taxon>Tylenchina</taxon>
        <taxon>Panagrolaimomorpha</taxon>
        <taxon>Panagrolaimoidea</taxon>
        <taxon>Panagrolaimidae</taxon>
        <taxon>Panagrellus</taxon>
    </lineage>
</organism>
<dbReference type="SMART" id="SM00369">
    <property type="entry name" value="LRR_TYP"/>
    <property type="match status" value="3"/>
</dbReference>
<dbReference type="WBParaSite" id="Pan_g6758.t1">
    <property type="protein sequence ID" value="Pan_g6758.t1"/>
    <property type="gene ID" value="Pan_g6758"/>
</dbReference>
<dbReference type="InterPro" id="IPR001611">
    <property type="entry name" value="Leu-rich_rpt"/>
</dbReference>
<dbReference type="AlphaFoldDB" id="A0A7E4W5Z6"/>
<evidence type="ECO:0000313" key="4">
    <source>
        <dbReference type="WBParaSite" id="Pan_g6758.t1"/>
    </source>
</evidence>
<proteinExistence type="predicted"/>